<evidence type="ECO:0000256" key="1">
    <source>
        <dbReference type="ARBA" id="ARBA00000707"/>
    </source>
</evidence>
<feature type="compositionally biased region" description="Basic and acidic residues" evidence="7">
    <location>
        <begin position="361"/>
        <end position="373"/>
    </location>
</feature>
<dbReference type="InterPro" id="IPR038765">
    <property type="entry name" value="Papain-like_cys_pep_sf"/>
</dbReference>
<dbReference type="CDD" id="cd02257">
    <property type="entry name" value="Peptidase_C19"/>
    <property type="match status" value="1"/>
</dbReference>
<comment type="catalytic activity">
    <reaction evidence="1 6">
        <text>Thiol-dependent hydrolysis of ester, thioester, amide, peptide and isopeptide bonds formed by the C-terminal Gly of ubiquitin (a 76-residue protein attached to proteins as an intracellular targeting signal).</text>
        <dbReference type="EC" id="3.4.19.12"/>
    </reaction>
</comment>
<dbReference type="PROSITE" id="PS00972">
    <property type="entry name" value="USP_1"/>
    <property type="match status" value="1"/>
</dbReference>
<dbReference type="PROSITE" id="PS50235">
    <property type="entry name" value="USP_3"/>
    <property type="match status" value="1"/>
</dbReference>
<keyword evidence="4 6" id="KW-0378">Hydrolase</keyword>
<keyword evidence="10" id="KW-1185">Reference proteome</keyword>
<evidence type="ECO:0000256" key="5">
    <source>
        <dbReference type="ARBA" id="ARBA00022807"/>
    </source>
</evidence>
<feature type="compositionally biased region" description="Low complexity" evidence="7">
    <location>
        <begin position="1"/>
        <end position="19"/>
    </location>
</feature>
<keyword evidence="2 6" id="KW-0645">Protease</keyword>
<dbReference type="InterPro" id="IPR050164">
    <property type="entry name" value="Peptidase_C19"/>
</dbReference>
<evidence type="ECO:0000256" key="6">
    <source>
        <dbReference type="RuleBase" id="RU366025"/>
    </source>
</evidence>
<feature type="compositionally biased region" description="Pro residues" evidence="7">
    <location>
        <begin position="376"/>
        <end position="401"/>
    </location>
</feature>
<evidence type="ECO:0000313" key="9">
    <source>
        <dbReference type="EMBL" id="ORY44279.1"/>
    </source>
</evidence>
<keyword evidence="3 6" id="KW-0833">Ubl conjugation pathway</keyword>
<dbReference type="EC" id="3.4.19.12" evidence="6"/>
<dbReference type="GO" id="GO:0004843">
    <property type="term" value="F:cysteine-type deubiquitinase activity"/>
    <property type="evidence" value="ECO:0007669"/>
    <property type="project" value="UniProtKB-UniRule"/>
</dbReference>
<evidence type="ECO:0000256" key="3">
    <source>
        <dbReference type="ARBA" id="ARBA00022786"/>
    </source>
</evidence>
<feature type="compositionally biased region" description="Low complexity" evidence="7">
    <location>
        <begin position="437"/>
        <end position="449"/>
    </location>
</feature>
<dbReference type="InParanoid" id="A0A1Y2CB71"/>
<comment type="similarity">
    <text evidence="6">Belongs to the peptidase C19 family.</text>
</comment>
<dbReference type="PANTHER" id="PTHR24006:SF687">
    <property type="entry name" value="UBIQUITIN CARBOXYL-TERMINAL HYDROLASE 10"/>
    <property type="match status" value="1"/>
</dbReference>
<dbReference type="InterPro" id="IPR018200">
    <property type="entry name" value="USP_CS"/>
</dbReference>
<feature type="compositionally biased region" description="Low complexity" evidence="7">
    <location>
        <begin position="457"/>
        <end position="476"/>
    </location>
</feature>
<feature type="compositionally biased region" description="Polar residues" evidence="7">
    <location>
        <begin position="34"/>
        <end position="77"/>
    </location>
</feature>
<dbReference type="PROSITE" id="PS00973">
    <property type="entry name" value="USP_2"/>
    <property type="match status" value="1"/>
</dbReference>
<comment type="caution">
    <text evidence="9">The sequence shown here is derived from an EMBL/GenBank/DDBJ whole genome shotgun (WGS) entry which is preliminary data.</text>
</comment>
<dbReference type="InterPro" id="IPR001394">
    <property type="entry name" value="Peptidase_C19_UCH"/>
</dbReference>
<feature type="compositionally biased region" description="Low complexity" evidence="7">
    <location>
        <begin position="296"/>
        <end position="333"/>
    </location>
</feature>
<feature type="compositionally biased region" description="Polar residues" evidence="7">
    <location>
        <begin position="197"/>
        <end position="220"/>
    </location>
</feature>
<dbReference type="EMBL" id="MCGR01000126">
    <property type="protein sequence ID" value="ORY44279.1"/>
    <property type="molecule type" value="Genomic_DNA"/>
</dbReference>
<feature type="compositionally biased region" description="Polar residues" evidence="7">
    <location>
        <begin position="334"/>
        <end position="346"/>
    </location>
</feature>
<feature type="compositionally biased region" description="Low complexity" evidence="7">
    <location>
        <begin position="595"/>
        <end position="682"/>
    </location>
</feature>
<feature type="region of interest" description="Disordered" evidence="7">
    <location>
        <begin position="1"/>
        <end position="482"/>
    </location>
</feature>
<evidence type="ECO:0000259" key="8">
    <source>
        <dbReference type="PROSITE" id="PS50235"/>
    </source>
</evidence>
<dbReference type="GO" id="GO:0005829">
    <property type="term" value="C:cytosol"/>
    <property type="evidence" value="ECO:0007669"/>
    <property type="project" value="TreeGrafter"/>
</dbReference>
<feature type="compositionally biased region" description="Pro residues" evidence="7">
    <location>
        <begin position="139"/>
        <end position="157"/>
    </location>
</feature>
<organism evidence="9 10">
    <name type="scientific">Leucosporidium creatinivorum</name>
    <dbReference type="NCBI Taxonomy" id="106004"/>
    <lineage>
        <taxon>Eukaryota</taxon>
        <taxon>Fungi</taxon>
        <taxon>Dikarya</taxon>
        <taxon>Basidiomycota</taxon>
        <taxon>Pucciniomycotina</taxon>
        <taxon>Microbotryomycetes</taxon>
        <taxon>Leucosporidiales</taxon>
        <taxon>Leucosporidium</taxon>
    </lineage>
</organism>
<reference evidence="9 10" key="1">
    <citation type="submission" date="2016-07" db="EMBL/GenBank/DDBJ databases">
        <title>Pervasive Adenine N6-methylation of Active Genes in Fungi.</title>
        <authorList>
            <consortium name="DOE Joint Genome Institute"/>
            <person name="Mondo S.J."/>
            <person name="Dannebaum R.O."/>
            <person name="Kuo R.C."/>
            <person name="Labutti K."/>
            <person name="Haridas S."/>
            <person name="Kuo A."/>
            <person name="Salamov A."/>
            <person name="Ahrendt S.R."/>
            <person name="Lipzen A."/>
            <person name="Sullivan W."/>
            <person name="Andreopoulos W.B."/>
            <person name="Clum A."/>
            <person name="Lindquist E."/>
            <person name="Daum C."/>
            <person name="Ramamoorthy G.K."/>
            <person name="Gryganskyi A."/>
            <person name="Culley D."/>
            <person name="Magnuson J.K."/>
            <person name="James T.Y."/>
            <person name="O'Malley M.A."/>
            <person name="Stajich J.E."/>
            <person name="Spatafora J.W."/>
            <person name="Visel A."/>
            <person name="Grigoriev I.V."/>
        </authorList>
    </citation>
    <scope>NUCLEOTIDE SEQUENCE [LARGE SCALE GENOMIC DNA]</scope>
    <source>
        <strain evidence="9 10">62-1032</strain>
    </source>
</reference>
<dbReference type="InterPro" id="IPR028889">
    <property type="entry name" value="USP"/>
</dbReference>
<evidence type="ECO:0000256" key="7">
    <source>
        <dbReference type="SAM" id="MobiDB-lite"/>
    </source>
</evidence>
<keyword evidence="5 6" id="KW-0788">Thiol protease</keyword>
<protein>
    <recommendedName>
        <fullName evidence="6">Ubiquitin carboxyl-terminal hydrolase</fullName>
        <ecNumber evidence="6">3.4.19.12</ecNumber>
    </recommendedName>
</protein>
<gene>
    <name evidence="9" type="ORF">BCR35DRAFT_311167</name>
</gene>
<dbReference type="GO" id="GO:0005634">
    <property type="term" value="C:nucleus"/>
    <property type="evidence" value="ECO:0007669"/>
    <property type="project" value="TreeGrafter"/>
</dbReference>
<feature type="region of interest" description="Disordered" evidence="7">
    <location>
        <begin position="595"/>
        <end position="689"/>
    </location>
</feature>
<dbReference type="Pfam" id="PF00443">
    <property type="entry name" value="UCH"/>
    <property type="match status" value="1"/>
</dbReference>
<dbReference type="OrthoDB" id="429671at2759"/>
<feature type="domain" description="USP" evidence="8">
    <location>
        <begin position="528"/>
        <end position="974"/>
    </location>
</feature>
<dbReference type="STRING" id="106004.A0A1Y2CB71"/>
<sequence length="975" mass="103078">MTGHDSGSAGPSSAPLAPLEPTQTTESRPEPQQAAASTSKLNPHSASFSFSFLQPDQVPSTSTAAYPPTGSSYHSASYPTHQLDQQQQPPHYPYPPLLQGYSQPQPYPIDLHQQFQWAQGPAKGPRGAAQGRWQQQSYYPPPPPLQHAPPPQRPPLHPSHSAQNGIYLPLPNGPPLTAPSHLTSPSLQPALLPAFTLQPSSHPINSAFSAPPNQQQTVTATPRLPGLSHPPSANAHSQQPHRARRARPPPPALAPALSLGPNVRPPPEYKSRFPTAVPVQSAAAKKDEVAKDKTASARSTSATGRTTPTVSTATAQTSPTSTSTPALLSPTTTVETSVLEDSTVESSGGAEQVTPVEEKEEEKLVTPVEEKVEPSTPAPVPAPAPVEAPSTPAPAPKPAAPTPVAAAEPVVAPSTPSTSTPSAPTTSAPAPTPSTPAPTSTTPSAAPSTPKSPPPSAWGASGPKKSWADLLRSPGSSVPPPLLPNGQLAAAIKEHVPPKPISRKSLAETLAGLDLSSSTKDGHVVTPRGLVNNGNLCFANAILQVLVYCAPFWRLLEGVRREVKGGQMSAGGLGGQVGSLEAMIMFLEEFRSTESPRPLASSSTAPATAAAITSVNGDSTPSSSTRPRTKSTSTPVPSTPSTPSAPNGLPSTPSSSRPVASSSTPSRPVASSSTPSRSQTTSDYLDPFLPTHVYSSLKPNKRFDAMTRGQQEDAEEFLGFFLDTLHEELLGVIDRVDGGKEKGKKGGKEEEEGWEEVGSKGKTATTRTTETRESPITKIFGGQLRSVLRCQGQKDSITLEPYQRLQLDIQPDHVRTITDALLHLTQPEPLPDFLSRAGHRVDATKQVYLETFPPVLILHLKRFLYDNVGGVQKSGKIVGYETELEVPEEVVGPSKRTGKKVRYQLFGVVYHHGVYASGGHYTVAVRQQINSDSWLHIDDTSIRPISPSEVAVGPGSSFNSDDNKGAYLLLYNRLA</sequence>
<dbReference type="GO" id="GO:0006508">
    <property type="term" value="P:proteolysis"/>
    <property type="evidence" value="ECO:0007669"/>
    <property type="project" value="UniProtKB-KW"/>
</dbReference>
<feature type="compositionally biased region" description="Basic and acidic residues" evidence="7">
    <location>
        <begin position="284"/>
        <end position="295"/>
    </location>
</feature>
<evidence type="ECO:0000256" key="2">
    <source>
        <dbReference type="ARBA" id="ARBA00022670"/>
    </source>
</evidence>
<dbReference type="FunCoup" id="A0A1Y2CB71">
    <property type="interactions" value="518"/>
</dbReference>
<dbReference type="GO" id="GO:0016579">
    <property type="term" value="P:protein deubiquitination"/>
    <property type="evidence" value="ECO:0007669"/>
    <property type="project" value="InterPro"/>
</dbReference>
<dbReference type="PANTHER" id="PTHR24006">
    <property type="entry name" value="UBIQUITIN CARBOXYL-TERMINAL HYDROLASE"/>
    <property type="match status" value="1"/>
</dbReference>
<feature type="region of interest" description="Disordered" evidence="7">
    <location>
        <begin position="739"/>
        <end position="771"/>
    </location>
</feature>
<name>A0A1Y2CB71_9BASI</name>
<dbReference type="Proteomes" id="UP000193467">
    <property type="component" value="Unassembled WGS sequence"/>
</dbReference>
<accession>A0A1Y2CB71</accession>
<feature type="compositionally biased region" description="Basic and acidic residues" evidence="7">
    <location>
        <begin position="739"/>
        <end position="748"/>
    </location>
</feature>
<dbReference type="PRINTS" id="PR01217">
    <property type="entry name" value="PRICHEXTENSN"/>
</dbReference>
<dbReference type="AlphaFoldDB" id="A0A1Y2CB71"/>
<dbReference type="Gene3D" id="3.90.70.10">
    <property type="entry name" value="Cysteine proteinases"/>
    <property type="match status" value="1"/>
</dbReference>
<dbReference type="SUPFAM" id="SSF54001">
    <property type="entry name" value="Cysteine proteinases"/>
    <property type="match status" value="1"/>
</dbReference>
<evidence type="ECO:0000256" key="4">
    <source>
        <dbReference type="ARBA" id="ARBA00022801"/>
    </source>
</evidence>
<evidence type="ECO:0000313" key="10">
    <source>
        <dbReference type="Proteomes" id="UP000193467"/>
    </source>
</evidence>
<feature type="compositionally biased region" description="Low complexity" evidence="7">
    <location>
        <begin position="402"/>
        <end position="429"/>
    </location>
</feature>
<proteinExistence type="inferred from homology"/>
<feature type="compositionally biased region" description="Low complexity" evidence="7">
    <location>
        <begin position="78"/>
        <end position="89"/>
    </location>
</feature>